<comment type="similarity">
    <text evidence="1 6">Belongs to the XseB family.</text>
</comment>
<protein>
    <recommendedName>
        <fullName evidence="6">Exodeoxyribonuclease 7 small subunit</fullName>
        <ecNumber evidence="6">3.1.11.6</ecNumber>
    </recommendedName>
    <alternativeName>
        <fullName evidence="6">Exodeoxyribonuclease VII small subunit</fullName>
        <shortName evidence="6">Exonuclease VII small subunit</shortName>
    </alternativeName>
</protein>
<keyword evidence="8" id="KW-1185">Reference proteome</keyword>
<dbReference type="GO" id="GO:0009318">
    <property type="term" value="C:exodeoxyribonuclease VII complex"/>
    <property type="evidence" value="ECO:0007669"/>
    <property type="project" value="UniProtKB-UniRule"/>
</dbReference>
<dbReference type="GO" id="GO:0006308">
    <property type="term" value="P:DNA catabolic process"/>
    <property type="evidence" value="ECO:0007669"/>
    <property type="project" value="UniProtKB-UniRule"/>
</dbReference>
<dbReference type="PANTHER" id="PTHR34137">
    <property type="entry name" value="EXODEOXYRIBONUCLEASE 7 SMALL SUBUNIT"/>
    <property type="match status" value="1"/>
</dbReference>
<comment type="catalytic activity">
    <reaction evidence="6">
        <text>Exonucleolytic cleavage in either 5'- to 3'- or 3'- to 5'-direction to yield nucleoside 5'-phosphates.</text>
        <dbReference type="EC" id="3.1.11.6"/>
    </reaction>
</comment>
<dbReference type="SUPFAM" id="SSF116842">
    <property type="entry name" value="XseB-like"/>
    <property type="match status" value="1"/>
</dbReference>
<dbReference type="KEGG" id="nsm:JO391_17345"/>
<reference evidence="7" key="1">
    <citation type="submission" date="2021-02" db="EMBL/GenBank/DDBJ databases">
        <title>Rhodobacter shimadae sp. nov., an aerobic anoxygenic phototrophic bacterium isolated from a hot spring.</title>
        <authorList>
            <person name="Muramatsu S."/>
            <person name="Haruta S."/>
            <person name="Hirose S."/>
            <person name="Hanada S."/>
        </authorList>
    </citation>
    <scope>NUCLEOTIDE SEQUENCE</scope>
    <source>
        <strain evidence="7">N10</strain>
    </source>
</reference>
<comment type="subunit">
    <text evidence="6">Heterooligomer composed of large and small subunits.</text>
</comment>
<evidence type="ECO:0000256" key="4">
    <source>
        <dbReference type="ARBA" id="ARBA00022801"/>
    </source>
</evidence>
<dbReference type="GO" id="GO:0005829">
    <property type="term" value="C:cytosol"/>
    <property type="evidence" value="ECO:0007669"/>
    <property type="project" value="TreeGrafter"/>
</dbReference>
<comment type="function">
    <text evidence="6">Bidirectionally degrades single-stranded DNA into large acid-insoluble oligonucleotides, which are then degraded further into small acid-soluble oligonucleotides.</text>
</comment>
<dbReference type="EC" id="3.1.11.6" evidence="6"/>
<dbReference type="NCBIfam" id="NF002139">
    <property type="entry name" value="PRK00977.1-3"/>
    <property type="match status" value="1"/>
</dbReference>
<dbReference type="HAMAP" id="MF_00337">
    <property type="entry name" value="Exonuc_7_S"/>
    <property type="match status" value="1"/>
</dbReference>
<keyword evidence="2 6" id="KW-0963">Cytoplasm</keyword>
<evidence type="ECO:0000256" key="6">
    <source>
        <dbReference type="HAMAP-Rule" id="MF_00337"/>
    </source>
</evidence>
<organism evidence="7 8">
    <name type="scientific">Neotabrizicola shimadae</name>
    <dbReference type="NCBI Taxonomy" id="2807096"/>
    <lineage>
        <taxon>Bacteria</taxon>
        <taxon>Pseudomonadati</taxon>
        <taxon>Pseudomonadota</taxon>
        <taxon>Alphaproteobacteria</taxon>
        <taxon>Rhodobacterales</taxon>
        <taxon>Paracoccaceae</taxon>
        <taxon>Neotabrizicola</taxon>
    </lineage>
</organism>
<sequence>MSDDIAKMSFEEAMAALEQVVAQLERGEVPLEKSIELYERGAALKVHCAAKLKDAEAKVELIRAAEGKAIGTTPAEGL</sequence>
<gene>
    <name evidence="6" type="primary">xseB</name>
    <name evidence="7" type="ORF">JO391_17345</name>
</gene>
<dbReference type="PANTHER" id="PTHR34137:SF1">
    <property type="entry name" value="EXODEOXYRIBONUCLEASE 7 SMALL SUBUNIT"/>
    <property type="match status" value="1"/>
</dbReference>
<dbReference type="InterPro" id="IPR003761">
    <property type="entry name" value="Exonuc_VII_S"/>
</dbReference>
<keyword evidence="4 6" id="KW-0378">Hydrolase</keyword>
<keyword evidence="3 6" id="KW-0540">Nuclease</keyword>
<dbReference type="InterPro" id="IPR037004">
    <property type="entry name" value="Exonuc_VII_ssu_sf"/>
</dbReference>
<dbReference type="GO" id="GO:0008855">
    <property type="term" value="F:exodeoxyribonuclease VII activity"/>
    <property type="evidence" value="ECO:0007669"/>
    <property type="project" value="UniProtKB-UniRule"/>
</dbReference>
<dbReference type="Proteomes" id="UP000826300">
    <property type="component" value="Chromosome"/>
</dbReference>
<evidence type="ECO:0000256" key="2">
    <source>
        <dbReference type="ARBA" id="ARBA00022490"/>
    </source>
</evidence>
<dbReference type="NCBIfam" id="TIGR01280">
    <property type="entry name" value="xseB"/>
    <property type="match status" value="1"/>
</dbReference>
<comment type="subcellular location">
    <subcellularLocation>
        <location evidence="6">Cytoplasm</location>
    </subcellularLocation>
</comment>
<keyword evidence="5 6" id="KW-0269">Exonuclease</keyword>
<dbReference type="Pfam" id="PF02609">
    <property type="entry name" value="Exonuc_VII_S"/>
    <property type="match status" value="1"/>
</dbReference>
<evidence type="ECO:0000256" key="5">
    <source>
        <dbReference type="ARBA" id="ARBA00022839"/>
    </source>
</evidence>
<dbReference type="Gene3D" id="1.10.287.1040">
    <property type="entry name" value="Exonuclease VII, small subunit"/>
    <property type="match status" value="1"/>
</dbReference>
<evidence type="ECO:0000313" key="7">
    <source>
        <dbReference type="EMBL" id="QYZ69474.1"/>
    </source>
</evidence>
<dbReference type="EMBL" id="CP069370">
    <property type="protein sequence ID" value="QYZ69474.1"/>
    <property type="molecule type" value="Genomic_DNA"/>
</dbReference>
<evidence type="ECO:0000313" key="8">
    <source>
        <dbReference type="Proteomes" id="UP000826300"/>
    </source>
</evidence>
<dbReference type="RefSeq" id="WP_220661692.1">
    <property type="nucleotide sequence ID" value="NZ_CP069370.1"/>
</dbReference>
<dbReference type="AlphaFoldDB" id="A0A8G0ZWT8"/>
<evidence type="ECO:0000256" key="3">
    <source>
        <dbReference type="ARBA" id="ARBA00022722"/>
    </source>
</evidence>
<proteinExistence type="inferred from homology"/>
<accession>A0A8G0ZWT8</accession>
<dbReference type="PIRSF" id="PIRSF006488">
    <property type="entry name" value="Exonuc_VII_S"/>
    <property type="match status" value="1"/>
</dbReference>
<evidence type="ECO:0000256" key="1">
    <source>
        <dbReference type="ARBA" id="ARBA00009998"/>
    </source>
</evidence>
<name>A0A8G0ZWT8_9RHOB</name>